<feature type="domain" description="Cysteine-rich" evidence="2">
    <location>
        <begin position="4"/>
        <end position="84"/>
    </location>
</feature>
<dbReference type="OrthoDB" id="9777685at2"/>
<dbReference type="InterPro" id="IPR004017">
    <property type="entry name" value="Cys_rich_dom"/>
</dbReference>
<comment type="caution">
    <text evidence="3">The sequence shown here is derived from an EMBL/GenBank/DDBJ whole genome shotgun (WGS) entry which is preliminary data.</text>
</comment>
<evidence type="ECO:0000313" key="3">
    <source>
        <dbReference type="EMBL" id="MQL53359.1"/>
    </source>
</evidence>
<keyword evidence="4" id="KW-1185">Reference proteome</keyword>
<dbReference type="PANTHER" id="PTHR42947">
    <property type="entry name" value="COB--COM HETERODISULFIDE REDUCTASE SUBUNIT B 1"/>
    <property type="match status" value="1"/>
</dbReference>
<name>A0A6N7IV30_9FIRM</name>
<protein>
    <submittedName>
        <fullName evidence="3">Heterodisulfide reductase subunit B</fullName>
    </submittedName>
</protein>
<evidence type="ECO:0000313" key="4">
    <source>
        <dbReference type="Proteomes" id="UP000441717"/>
    </source>
</evidence>
<keyword evidence="1" id="KW-0560">Oxidoreductase</keyword>
<feature type="domain" description="Cysteine-rich" evidence="2">
    <location>
        <begin position="144"/>
        <end position="232"/>
    </location>
</feature>
<dbReference type="Gene3D" id="1.20.1050.140">
    <property type="match status" value="1"/>
</dbReference>
<evidence type="ECO:0000256" key="1">
    <source>
        <dbReference type="ARBA" id="ARBA00023002"/>
    </source>
</evidence>
<gene>
    <name evidence="3" type="ORF">GFC01_14050</name>
</gene>
<evidence type="ECO:0000259" key="2">
    <source>
        <dbReference type="Pfam" id="PF02754"/>
    </source>
</evidence>
<dbReference type="Pfam" id="PF02754">
    <property type="entry name" value="CCG"/>
    <property type="match status" value="2"/>
</dbReference>
<accession>A0A6N7IV30</accession>
<dbReference type="InterPro" id="IPR051278">
    <property type="entry name" value="HdrB/HdrD_reductase"/>
</dbReference>
<dbReference type="GO" id="GO:0016491">
    <property type="term" value="F:oxidoreductase activity"/>
    <property type="evidence" value="ECO:0007669"/>
    <property type="project" value="UniProtKB-KW"/>
</dbReference>
<reference evidence="3 4" key="1">
    <citation type="submission" date="2019-10" db="EMBL/GenBank/DDBJ databases">
        <title>Comparative genomics of sulfur disproportionating microorganisms.</title>
        <authorList>
            <person name="Ward L.M."/>
            <person name="Bertran E."/>
            <person name="Johnston D."/>
        </authorList>
    </citation>
    <scope>NUCLEOTIDE SEQUENCE [LARGE SCALE GENOMIC DNA]</scope>
    <source>
        <strain evidence="3 4">DSM 14055</strain>
    </source>
</reference>
<organism evidence="3 4">
    <name type="scientific">Desulfofundulus thermobenzoicus</name>
    <dbReference type="NCBI Taxonomy" id="29376"/>
    <lineage>
        <taxon>Bacteria</taxon>
        <taxon>Bacillati</taxon>
        <taxon>Bacillota</taxon>
        <taxon>Clostridia</taxon>
        <taxon>Eubacteriales</taxon>
        <taxon>Peptococcaceae</taxon>
        <taxon>Desulfofundulus</taxon>
    </lineage>
</organism>
<proteinExistence type="predicted"/>
<sequence>MKFAYYPGCSLDSSAREFDLSTRAVSRHLGIEYVEVPDWSCCGASPGHSTSQLLALSLAARNLALAESTGLNVTAPCAACYHRLALACHELTGNQELREEVNQITGRPFNATIKVRSILEVITSVGLEQIATRVVRPLTELKIAAYYGCLLVRPRSVQVDDPENPQIIEKIMAAIGAQTVHWSHKTECCGASLAVSNEEVAIPMVFRILKAASLAGANCLVCACPLCHFNLDMRQGKVNQTLGTDFHLPVFYFTQLLGVAMGLDSRDLSLNTHFMDTAQVLKLVG</sequence>
<dbReference type="EMBL" id="WHYR01000047">
    <property type="protein sequence ID" value="MQL53359.1"/>
    <property type="molecule type" value="Genomic_DNA"/>
</dbReference>
<dbReference type="Proteomes" id="UP000441717">
    <property type="component" value="Unassembled WGS sequence"/>
</dbReference>
<dbReference type="AlphaFoldDB" id="A0A6N7IV30"/>
<dbReference type="Gene3D" id="3.40.50.11810">
    <property type="match status" value="1"/>
</dbReference>
<dbReference type="PANTHER" id="PTHR42947:SF1">
    <property type="entry name" value="COB--COM HETERODISULFIDE REDUCTASE SUBUNIT B 1"/>
    <property type="match status" value="1"/>
</dbReference>